<dbReference type="GO" id="GO:0005783">
    <property type="term" value="C:endoplasmic reticulum"/>
    <property type="evidence" value="ECO:0007669"/>
    <property type="project" value="TreeGrafter"/>
</dbReference>
<proteinExistence type="predicted"/>
<dbReference type="EMBL" id="GAKP01016499">
    <property type="protein sequence ID" value="JAC42453.1"/>
    <property type="molecule type" value="Transcribed_RNA"/>
</dbReference>
<evidence type="ECO:0000313" key="6">
    <source>
        <dbReference type="EMBL" id="JAC42453.1"/>
    </source>
</evidence>
<sequence>MMNESTDVATSVSTVKPASSYISTSLTEPIKLRIGTEGISAKEPQTIPQFFHKTCTRFPEQPALVYANEPKDPNTVWTTVTYKQFERNVEQAALMLLHVGLRPRTSIGVLAFNCPEWFYAELGALCANGVVSGIYPSSSAEAVRHVLATSQATVCVVDDATQMAKVREVKDQLPLLNAVIQLHGPFEDFVGSEEGYYRWADLFALEFGNEEREELARRERAVAANECAMLIFTSGTTGLPKAAMLSHDAVVMNATCINAALCKYGKPAERIVSYLPLNHIAAQIFDVYLNLDKGSCVYFADRDALKGTLTKTFAKARPTCIFGVPRVYEKIQEQLKKVFSKSSSLSRYTLDWARRVTLEHYMNKNGATSYSLKLWLASKITHQVKVALGLECCSWRIIGGAPVTTELKEFFTSLDMPLFEAYGLSETGGAASVNQIYNNFSSCGKVIDGVEVKVNDPNKEGHGEICLRSRSTMMGYINELEKTQEVLNDDGWFLTGDLGYLEADGSIVITGRIKELVITAGGENIPPVHVESLVKAELPCVSNALLVGDHRKYLSILLTLKTDIDPHTGMPLDTLHSDVIEWLKNLGFNYTRLSEVLNIPTEIDESQVANVLGKPDAKIVASIEAAIKRANTRALSNAQKVQKFAILPHDFSIPTGELGPTLKSRRKIILQKYAAVIDRIYE</sequence>
<dbReference type="OrthoDB" id="3633556at2759"/>
<keyword evidence="1 6" id="KW-0436">Ligase</keyword>
<dbReference type="SUPFAM" id="SSF56801">
    <property type="entry name" value="Acetyl-CoA synthetase-like"/>
    <property type="match status" value="1"/>
</dbReference>
<evidence type="ECO:0000256" key="3">
    <source>
        <dbReference type="ARBA" id="ARBA00023098"/>
    </source>
</evidence>
<dbReference type="Gene3D" id="3.40.50.12780">
    <property type="entry name" value="N-terminal domain of ligase-like"/>
    <property type="match status" value="1"/>
</dbReference>
<dbReference type="InterPro" id="IPR000873">
    <property type="entry name" value="AMP-dep_synth/lig_dom"/>
</dbReference>
<reference evidence="6" key="1">
    <citation type="journal article" date="2014" name="BMC Genomics">
        <title>Characterizing the developmental transcriptome of the oriental fruit fly, Bactrocera dorsalis (Diptera: Tephritidae) through comparative genomic analysis with Drosophila melanogaster utilizing modENCODE datasets.</title>
        <authorList>
            <person name="Geib S.M."/>
            <person name="Calla B."/>
            <person name="Hall B."/>
            <person name="Hou S."/>
            <person name="Manoukis N.C."/>
        </authorList>
    </citation>
    <scope>NUCLEOTIDE SEQUENCE</scope>
    <source>
        <strain evidence="6">Punador</strain>
    </source>
</reference>
<dbReference type="PANTHER" id="PTHR43272:SF32">
    <property type="entry name" value="AMP-DEPENDENT SYNTHETASE_LIGASE DOMAIN-CONTAINING PROTEIN"/>
    <property type="match status" value="1"/>
</dbReference>
<dbReference type="PANTHER" id="PTHR43272">
    <property type="entry name" value="LONG-CHAIN-FATTY-ACID--COA LIGASE"/>
    <property type="match status" value="1"/>
</dbReference>
<evidence type="ECO:0000256" key="4">
    <source>
        <dbReference type="ARBA" id="ARBA00026121"/>
    </source>
</evidence>
<feature type="domain" description="AMP-dependent synthetase/ligase" evidence="5">
    <location>
        <begin position="51"/>
        <end position="476"/>
    </location>
</feature>
<keyword evidence="3" id="KW-0443">Lipid metabolism</keyword>
<gene>
    <name evidence="6" type="primary">BGML</name>
</gene>
<dbReference type="InterPro" id="IPR020845">
    <property type="entry name" value="AMP-binding_CS"/>
</dbReference>
<dbReference type="GO" id="GO:0016020">
    <property type="term" value="C:membrane"/>
    <property type="evidence" value="ECO:0007669"/>
    <property type="project" value="TreeGrafter"/>
</dbReference>
<accession>A0A034VLM0</accession>
<name>A0A034VLM0_BACDO</name>
<dbReference type="PROSITE" id="PS00455">
    <property type="entry name" value="AMP_BINDING"/>
    <property type="match status" value="1"/>
</dbReference>
<dbReference type="EMBL" id="GAKP01016498">
    <property type="protein sequence ID" value="JAC42454.1"/>
    <property type="molecule type" value="Transcribed_RNA"/>
</dbReference>
<evidence type="ECO:0000259" key="5">
    <source>
        <dbReference type="Pfam" id="PF00501"/>
    </source>
</evidence>
<evidence type="ECO:0000256" key="1">
    <source>
        <dbReference type="ARBA" id="ARBA00022598"/>
    </source>
</evidence>
<keyword evidence="2" id="KW-0276">Fatty acid metabolism</keyword>
<evidence type="ECO:0000256" key="2">
    <source>
        <dbReference type="ARBA" id="ARBA00022832"/>
    </source>
</evidence>
<dbReference type="AlphaFoldDB" id="A0A034VLM0"/>
<organism evidence="6">
    <name type="scientific">Bactrocera dorsalis</name>
    <name type="common">Oriental fruit fly</name>
    <name type="synonym">Dacus dorsalis</name>
    <dbReference type="NCBI Taxonomy" id="27457"/>
    <lineage>
        <taxon>Eukaryota</taxon>
        <taxon>Metazoa</taxon>
        <taxon>Ecdysozoa</taxon>
        <taxon>Arthropoda</taxon>
        <taxon>Hexapoda</taxon>
        <taxon>Insecta</taxon>
        <taxon>Pterygota</taxon>
        <taxon>Neoptera</taxon>
        <taxon>Endopterygota</taxon>
        <taxon>Diptera</taxon>
        <taxon>Brachycera</taxon>
        <taxon>Muscomorpha</taxon>
        <taxon>Tephritoidea</taxon>
        <taxon>Tephritidae</taxon>
        <taxon>Bactrocera</taxon>
        <taxon>Bactrocera</taxon>
    </lineage>
</organism>
<dbReference type="EC" id="6.2.1.3" evidence="4"/>
<dbReference type="Pfam" id="PF00501">
    <property type="entry name" value="AMP-binding"/>
    <property type="match status" value="1"/>
</dbReference>
<dbReference type="GO" id="GO:0004467">
    <property type="term" value="F:long-chain fatty acid-CoA ligase activity"/>
    <property type="evidence" value="ECO:0007669"/>
    <property type="project" value="UniProtKB-EC"/>
</dbReference>
<protein>
    <recommendedName>
        <fullName evidence="4">long-chain-fatty-acid--CoA ligase</fullName>
        <ecNumber evidence="4">6.2.1.3</ecNumber>
    </recommendedName>
</protein>
<dbReference type="InterPro" id="IPR042099">
    <property type="entry name" value="ANL_N_sf"/>
</dbReference>